<accession>A0A0J7KDD5</accession>
<dbReference type="PROSITE" id="PS51192">
    <property type="entry name" value="HELICASE_ATP_BIND_1"/>
    <property type="match status" value="1"/>
</dbReference>
<keyword evidence="5 8" id="KW-0694">RNA-binding</keyword>
<keyword evidence="4 7" id="KW-0067">ATP-binding</keyword>
<keyword evidence="13" id="KW-1185">Reference proteome</keyword>
<evidence type="ECO:0000259" key="11">
    <source>
        <dbReference type="PROSITE" id="PS51195"/>
    </source>
</evidence>
<dbReference type="InterPro" id="IPR014014">
    <property type="entry name" value="RNA_helicase_DEAD_Q_motif"/>
</dbReference>
<dbReference type="Pfam" id="PF00271">
    <property type="entry name" value="Helicase_C"/>
    <property type="match status" value="1"/>
</dbReference>
<dbReference type="GO" id="GO:0005524">
    <property type="term" value="F:ATP binding"/>
    <property type="evidence" value="ECO:0007669"/>
    <property type="project" value="UniProtKB-UniRule"/>
</dbReference>
<reference evidence="12 13" key="1">
    <citation type="submission" date="2015-04" db="EMBL/GenBank/DDBJ databases">
        <title>Lasius niger genome sequencing.</title>
        <authorList>
            <person name="Konorov E.A."/>
            <person name="Nikitin M.A."/>
            <person name="Kirill M.V."/>
            <person name="Chang P."/>
        </authorList>
    </citation>
    <scope>NUCLEOTIDE SEQUENCE [LARGE SCALE GENOMIC DNA]</scope>
    <source>
        <tissue evidence="12">Whole</tissue>
    </source>
</reference>
<feature type="region of interest" description="Disordered" evidence="9">
    <location>
        <begin position="40"/>
        <end position="70"/>
    </location>
</feature>
<dbReference type="PROSITE" id="PS51195">
    <property type="entry name" value="Q_MOTIF"/>
    <property type="match status" value="1"/>
</dbReference>
<dbReference type="SMART" id="SM00487">
    <property type="entry name" value="DEXDc"/>
    <property type="match status" value="1"/>
</dbReference>
<keyword evidence="2 7" id="KW-0378">Hydrolase</keyword>
<sequence>MAIQDMDISLNVTTEPVFSARNNKLRRTESLKTSIKRLKNQSLGKKGIAANNKESKNVNTQEAESKKRMKQKSLSTIFAKKLKEANAVTRNTQPRILSQVKNITAIDAESEKIKQSDLTDRKDLKSTKVLSVPNSNITNEQTISFTKITKQRIGETLLAKKRHTLIEQKKSLSDIFSSQLKNESNKNELNVSQKQDINKDNKLNKKSEIVIDKSPTLKITERVDILNKRNERKRKGKIVNNHRESDKIPKLMHKAGGKISSLFGNNPDVPTIGQRLVKPVDEPVFTKITFADLNVHPFMISNLEQNMQITKMTTVQQKAIPEIFSARDVLIRSQTGSGKTLAYALPIVELLHKIRPKLSRSSGLSALVVVPTRELALQTYECFIKLIKPFTWIVPGYIIGGEKRKAEKARLRKGCNILITTPGRLLDHIRHTKALRLNEVRYFVLDEADRMLDMGYEKDISEVVSALKISSSSNDESGYNAMKIFKQNVKNTSTDKKISKEDNIKSCNKIEENPINKLRHVYHSSDDSDDDNQVIKGKKVLLKEREKGTEYLDTNQGSDSKAENTEKIEQDCKDVNPSRRQTILLSATLTQAVEKLAGLTMHNPIFVDAAKENLETSGGDTSEINEDLIVPQSVIQSYIVTPPKLRMVTLSAYIVSRCQIPGQHKILIFMATQDMVDYHIEILSSVLTKPVDDDDEDSDPLIDIEFFKLHGNMTQKERTEVFKTFSQTKSGVLLCTYTLKDTLFEIYRQNFPYSFD</sequence>
<dbReference type="InterPro" id="IPR014001">
    <property type="entry name" value="Helicase_ATP-bd"/>
</dbReference>
<dbReference type="EMBL" id="LBMM01009338">
    <property type="protein sequence ID" value="KMQ88196.1"/>
    <property type="molecule type" value="Genomic_DNA"/>
</dbReference>
<dbReference type="OrthoDB" id="422663at2759"/>
<name>A0A0J7KDD5_LASNI</name>
<keyword evidence="3 7" id="KW-0347">Helicase</keyword>
<dbReference type="PaxDb" id="67767-A0A0J7KDD5"/>
<feature type="short sequence motif" description="Q motif" evidence="6">
    <location>
        <begin position="288"/>
        <end position="317"/>
    </location>
</feature>
<evidence type="ECO:0000256" key="2">
    <source>
        <dbReference type="ARBA" id="ARBA00022801"/>
    </source>
</evidence>
<dbReference type="GO" id="GO:0010468">
    <property type="term" value="P:regulation of gene expression"/>
    <property type="evidence" value="ECO:0007669"/>
    <property type="project" value="UniProtKB-ARBA"/>
</dbReference>
<evidence type="ECO:0000256" key="1">
    <source>
        <dbReference type="ARBA" id="ARBA00022741"/>
    </source>
</evidence>
<evidence type="ECO:0000256" key="5">
    <source>
        <dbReference type="ARBA" id="ARBA00022884"/>
    </source>
</evidence>
<dbReference type="SUPFAM" id="SSF52540">
    <property type="entry name" value="P-loop containing nucleoside triphosphate hydrolases"/>
    <property type="match status" value="2"/>
</dbReference>
<dbReference type="Gene3D" id="3.40.50.300">
    <property type="entry name" value="P-loop containing nucleotide triphosphate hydrolases"/>
    <property type="match status" value="2"/>
</dbReference>
<dbReference type="EC" id="3.6.4.13" evidence="8"/>
<dbReference type="STRING" id="67767.A0A0J7KDD5"/>
<keyword evidence="1 7" id="KW-0547">Nucleotide-binding</keyword>
<comment type="similarity">
    <text evidence="7">Belongs to the DEAD box helicase family.</text>
</comment>
<dbReference type="GO" id="GO:0003723">
    <property type="term" value="F:RNA binding"/>
    <property type="evidence" value="ECO:0007669"/>
    <property type="project" value="UniProtKB-UniRule"/>
</dbReference>
<dbReference type="PROSITE" id="PS00039">
    <property type="entry name" value="DEAD_ATP_HELICASE"/>
    <property type="match status" value="1"/>
</dbReference>
<gene>
    <name evidence="12" type="ORF">RF55_12353</name>
</gene>
<feature type="domain" description="Helicase ATP-binding" evidence="10">
    <location>
        <begin position="320"/>
        <end position="607"/>
    </location>
</feature>
<dbReference type="GO" id="GO:0003724">
    <property type="term" value="F:RNA helicase activity"/>
    <property type="evidence" value="ECO:0007669"/>
    <property type="project" value="UniProtKB-EC"/>
</dbReference>
<dbReference type="Proteomes" id="UP000036403">
    <property type="component" value="Unassembled WGS sequence"/>
</dbReference>
<comment type="domain">
    <text evidence="8">The Q motif is unique to and characteristic of the DEAD box family of RNA helicases and controls ATP binding and hydrolysis.</text>
</comment>
<organism evidence="12 13">
    <name type="scientific">Lasius niger</name>
    <name type="common">Black garden ant</name>
    <dbReference type="NCBI Taxonomy" id="67767"/>
    <lineage>
        <taxon>Eukaryota</taxon>
        <taxon>Metazoa</taxon>
        <taxon>Ecdysozoa</taxon>
        <taxon>Arthropoda</taxon>
        <taxon>Hexapoda</taxon>
        <taxon>Insecta</taxon>
        <taxon>Pterygota</taxon>
        <taxon>Neoptera</taxon>
        <taxon>Endopterygota</taxon>
        <taxon>Hymenoptera</taxon>
        <taxon>Apocrita</taxon>
        <taxon>Aculeata</taxon>
        <taxon>Formicoidea</taxon>
        <taxon>Formicidae</taxon>
        <taxon>Formicinae</taxon>
        <taxon>Lasius</taxon>
        <taxon>Lasius</taxon>
    </lineage>
</organism>
<comment type="caution">
    <text evidence="12">The sequence shown here is derived from an EMBL/GenBank/DDBJ whole genome shotgun (WGS) entry which is preliminary data.</text>
</comment>
<evidence type="ECO:0000256" key="6">
    <source>
        <dbReference type="PROSITE-ProRule" id="PRU00552"/>
    </source>
</evidence>
<evidence type="ECO:0000259" key="10">
    <source>
        <dbReference type="PROSITE" id="PS51192"/>
    </source>
</evidence>
<dbReference type="InterPro" id="IPR027417">
    <property type="entry name" value="P-loop_NTPase"/>
</dbReference>
<dbReference type="GO" id="GO:0016787">
    <property type="term" value="F:hydrolase activity"/>
    <property type="evidence" value="ECO:0007669"/>
    <property type="project" value="UniProtKB-KW"/>
</dbReference>
<evidence type="ECO:0000256" key="4">
    <source>
        <dbReference type="ARBA" id="ARBA00022840"/>
    </source>
</evidence>
<dbReference type="InterPro" id="IPR011545">
    <property type="entry name" value="DEAD/DEAH_box_helicase_dom"/>
</dbReference>
<comment type="function">
    <text evidence="8">RNA helicase.</text>
</comment>
<proteinExistence type="inferred from homology"/>
<evidence type="ECO:0000256" key="9">
    <source>
        <dbReference type="SAM" id="MobiDB-lite"/>
    </source>
</evidence>
<feature type="region of interest" description="Disordered" evidence="9">
    <location>
        <begin position="547"/>
        <end position="568"/>
    </location>
</feature>
<protein>
    <recommendedName>
        <fullName evidence="8">ATP-dependent RNA helicase</fullName>
        <ecNumber evidence="8">3.6.4.13</ecNumber>
    </recommendedName>
</protein>
<dbReference type="PANTHER" id="PTHR24031">
    <property type="entry name" value="RNA HELICASE"/>
    <property type="match status" value="1"/>
</dbReference>
<dbReference type="CDD" id="cd17949">
    <property type="entry name" value="DEADc_DDX31"/>
    <property type="match status" value="1"/>
</dbReference>
<evidence type="ECO:0000256" key="7">
    <source>
        <dbReference type="RuleBase" id="RU000492"/>
    </source>
</evidence>
<evidence type="ECO:0000256" key="3">
    <source>
        <dbReference type="ARBA" id="ARBA00022806"/>
    </source>
</evidence>
<dbReference type="AlphaFoldDB" id="A0A0J7KDD5"/>
<comment type="catalytic activity">
    <reaction evidence="8">
        <text>ATP + H2O = ADP + phosphate + H(+)</text>
        <dbReference type="Rhea" id="RHEA:13065"/>
        <dbReference type="ChEBI" id="CHEBI:15377"/>
        <dbReference type="ChEBI" id="CHEBI:15378"/>
        <dbReference type="ChEBI" id="CHEBI:30616"/>
        <dbReference type="ChEBI" id="CHEBI:43474"/>
        <dbReference type="ChEBI" id="CHEBI:456216"/>
        <dbReference type="EC" id="3.6.4.13"/>
    </reaction>
</comment>
<feature type="domain" description="DEAD-box RNA helicase Q" evidence="11">
    <location>
        <begin position="288"/>
        <end position="317"/>
    </location>
</feature>
<evidence type="ECO:0000313" key="12">
    <source>
        <dbReference type="EMBL" id="KMQ88196.1"/>
    </source>
</evidence>
<evidence type="ECO:0000313" key="13">
    <source>
        <dbReference type="Proteomes" id="UP000036403"/>
    </source>
</evidence>
<evidence type="ECO:0000256" key="8">
    <source>
        <dbReference type="RuleBase" id="RU365068"/>
    </source>
</evidence>
<dbReference type="InterPro" id="IPR001650">
    <property type="entry name" value="Helicase_C-like"/>
</dbReference>
<dbReference type="InterPro" id="IPR000629">
    <property type="entry name" value="RNA-helicase_DEAD-box_CS"/>
</dbReference>
<dbReference type="Pfam" id="PF00270">
    <property type="entry name" value="DEAD"/>
    <property type="match status" value="1"/>
</dbReference>